<name>A0A6A4I5Q6_9AGAR</name>
<gene>
    <name evidence="1" type="ORF">BT96DRAFT_989061</name>
</gene>
<dbReference type="EMBL" id="ML769414">
    <property type="protein sequence ID" value="KAE9404748.1"/>
    <property type="molecule type" value="Genomic_DNA"/>
</dbReference>
<sequence>MRLGVVAEPPVLHHHKLEMDTQLPAEIVEKILQQLWFSDLSSAERILLMTTCPCLNSTWKSQFARIASITIHIPCLNYLLYLAGIVRTGKSLVYDRQYLRTGARTMICFLDLREWRVDIHSYRVWGIFFRMRNFVGLRTCFPSIQRLSFQTVFLPCLAYCLGGQPQVAHTDLSILFDHATGQPPSLGQHKVLINFVIHDPETTSFLSPPSDSWVTAGRWKLGTIDSLYFLLYAKLRRLPDRPKNESHPIPDHPFAIREKIKDGLHLHGREIRTSYNTVFHDHSLSEADDFWGVNRRLYIAGTSAPSEYAFFSQDHRLKHFVLNAGWGSFATHLYHRVNEAWLRYKVPDILGNYGKGVNPLCSLMHIRSLSLDAYMSRYYASRI</sequence>
<dbReference type="Proteomes" id="UP000799118">
    <property type="component" value="Unassembled WGS sequence"/>
</dbReference>
<dbReference type="OrthoDB" id="2836053at2759"/>
<protein>
    <recommendedName>
        <fullName evidence="3">F-box domain-containing protein</fullName>
    </recommendedName>
</protein>
<proteinExistence type="predicted"/>
<evidence type="ECO:0000313" key="2">
    <source>
        <dbReference type="Proteomes" id="UP000799118"/>
    </source>
</evidence>
<dbReference type="AlphaFoldDB" id="A0A6A4I5Q6"/>
<evidence type="ECO:0000313" key="1">
    <source>
        <dbReference type="EMBL" id="KAE9404748.1"/>
    </source>
</evidence>
<accession>A0A6A4I5Q6</accession>
<organism evidence="1 2">
    <name type="scientific">Gymnopus androsaceus JB14</name>
    <dbReference type="NCBI Taxonomy" id="1447944"/>
    <lineage>
        <taxon>Eukaryota</taxon>
        <taxon>Fungi</taxon>
        <taxon>Dikarya</taxon>
        <taxon>Basidiomycota</taxon>
        <taxon>Agaricomycotina</taxon>
        <taxon>Agaricomycetes</taxon>
        <taxon>Agaricomycetidae</taxon>
        <taxon>Agaricales</taxon>
        <taxon>Marasmiineae</taxon>
        <taxon>Omphalotaceae</taxon>
        <taxon>Gymnopus</taxon>
    </lineage>
</organism>
<keyword evidence="2" id="KW-1185">Reference proteome</keyword>
<evidence type="ECO:0008006" key="3">
    <source>
        <dbReference type="Google" id="ProtNLM"/>
    </source>
</evidence>
<reference evidence="1" key="1">
    <citation type="journal article" date="2019" name="Environ. Microbiol.">
        <title>Fungal ecological strategies reflected in gene transcription - a case study of two litter decomposers.</title>
        <authorList>
            <person name="Barbi F."/>
            <person name="Kohler A."/>
            <person name="Barry K."/>
            <person name="Baskaran P."/>
            <person name="Daum C."/>
            <person name="Fauchery L."/>
            <person name="Ihrmark K."/>
            <person name="Kuo A."/>
            <person name="LaButti K."/>
            <person name="Lipzen A."/>
            <person name="Morin E."/>
            <person name="Grigoriev I.V."/>
            <person name="Henrissat B."/>
            <person name="Lindahl B."/>
            <person name="Martin F."/>
        </authorList>
    </citation>
    <scope>NUCLEOTIDE SEQUENCE</scope>
    <source>
        <strain evidence="1">JB14</strain>
    </source>
</reference>